<protein>
    <submittedName>
        <fullName evidence="2">Uncharacterized protein</fullName>
    </submittedName>
</protein>
<organism evidence="2 3">
    <name type="scientific">Xyrichtys novacula</name>
    <name type="common">Pearly razorfish</name>
    <name type="synonym">Hemipteronotus novacula</name>
    <dbReference type="NCBI Taxonomy" id="13765"/>
    <lineage>
        <taxon>Eukaryota</taxon>
        <taxon>Metazoa</taxon>
        <taxon>Chordata</taxon>
        <taxon>Craniata</taxon>
        <taxon>Vertebrata</taxon>
        <taxon>Euteleostomi</taxon>
        <taxon>Actinopterygii</taxon>
        <taxon>Neopterygii</taxon>
        <taxon>Teleostei</taxon>
        <taxon>Neoteleostei</taxon>
        <taxon>Acanthomorphata</taxon>
        <taxon>Eupercaria</taxon>
        <taxon>Labriformes</taxon>
        <taxon>Labridae</taxon>
        <taxon>Xyrichtys</taxon>
    </lineage>
</organism>
<dbReference type="Proteomes" id="UP001178508">
    <property type="component" value="Chromosome 18"/>
</dbReference>
<keyword evidence="3" id="KW-1185">Reference proteome</keyword>
<feature type="region of interest" description="Disordered" evidence="1">
    <location>
        <begin position="1"/>
        <end position="59"/>
    </location>
</feature>
<feature type="compositionally biased region" description="Polar residues" evidence="1">
    <location>
        <begin position="36"/>
        <end position="47"/>
    </location>
</feature>
<dbReference type="AlphaFoldDB" id="A0AAV1H2C7"/>
<accession>A0AAV1H2C7</accession>
<evidence type="ECO:0000313" key="2">
    <source>
        <dbReference type="EMBL" id="CAJ1079675.1"/>
    </source>
</evidence>
<proteinExistence type="predicted"/>
<feature type="compositionally biased region" description="Basic and acidic residues" evidence="1">
    <location>
        <begin position="11"/>
        <end position="28"/>
    </location>
</feature>
<sequence length="59" mass="6591">MEWIGQVQRWSRAEQSPRRVGGRGDRCVCRGIRPTESFSPPGNTMTSGEKKQVSAASRK</sequence>
<reference evidence="2" key="1">
    <citation type="submission" date="2023-08" db="EMBL/GenBank/DDBJ databases">
        <authorList>
            <person name="Alioto T."/>
            <person name="Alioto T."/>
            <person name="Gomez Garrido J."/>
        </authorList>
    </citation>
    <scope>NUCLEOTIDE SEQUENCE</scope>
</reference>
<evidence type="ECO:0000313" key="3">
    <source>
        <dbReference type="Proteomes" id="UP001178508"/>
    </source>
</evidence>
<name>A0AAV1H2C7_XYRNO</name>
<gene>
    <name evidence="2" type="ORF">XNOV1_A004422</name>
</gene>
<evidence type="ECO:0000256" key="1">
    <source>
        <dbReference type="SAM" id="MobiDB-lite"/>
    </source>
</evidence>
<dbReference type="EMBL" id="OY660881">
    <property type="protein sequence ID" value="CAJ1079675.1"/>
    <property type="molecule type" value="Genomic_DNA"/>
</dbReference>